<accession>A0A2U2DJ46</accession>
<dbReference type="SUPFAM" id="SSF54373">
    <property type="entry name" value="FAD-linked reductases, C-terminal domain"/>
    <property type="match status" value="1"/>
</dbReference>
<dbReference type="EMBL" id="QFBC01000017">
    <property type="protein sequence ID" value="PWE53315.1"/>
    <property type="molecule type" value="Genomic_DNA"/>
</dbReference>
<evidence type="ECO:0000259" key="2">
    <source>
        <dbReference type="Pfam" id="PF01266"/>
    </source>
</evidence>
<dbReference type="RefSeq" id="WP_109461356.1">
    <property type="nucleotide sequence ID" value="NZ_QFBC01000017.1"/>
</dbReference>
<reference evidence="3 4" key="1">
    <citation type="submission" date="2018-05" db="EMBL/GenBank/DDBJ databases">
        <title>The draft genome of strain NS-104.</title>
        <authorList>
            <person name="Hang P."/>
            <person name="Jiang J."/>
        </authorList>
    </citation>
    <scope>NUCLEOTIDE SEQUENCE [LARGE SCALE GENOMIC DNA]</scope>
    <source>
        <strain evidence="3 4">NS-104</strain>
    </source>
</reference>
<organism evidence="3 4">
    <name type="scientific">Metarhizobium album</name>
    <dbReference type="NCBI Taxonomy" id="2182425"/>
    <lineage>
        <taxon>Bacteria</taxon>
        <taxon>Pseudomonadati</taxon>
        <taxon>Pseudomonadota</taxon>
        <taxon>Alphaproteobacteria</taxon>
        <taxon>Hyphomicrobiales</taxon>
        <taxon>Rhizobiaceae</taxon>
        <taxon>Metarhizobium</taxon>
    </lineage>
</organism>
<sequence length="374" mass="39973">MPLLDESDIAVVGGGLVGAALAWGFARAGLKTMVLDGADLDPRASRANFALVWVQGKGLHAPHYALWSKASAERWPTFAVALAEDTGIDVALSQRGAFSFALSQDELDTLAAELHTISIETGGAAAPYEILSAEETRRRLPQIGPDVVGAAYSPADGHVNSLRLFRALHAAMRHRGVDYRAGHAVERIDPEAGGFRLSGPYGTVFARRIVLAAGIDNQRLAPMMGLTAPLKRSKGQILVTEKCRPFFDYTSATIRQADEGGVMIGDSEETHTATIATNQEISMVLANRAMRVFPCLAELNVVRSWAGFRVKTQDGFPIYEQSVTHPGAFVTVCHSGVTLAANHALVVAPQIAAGALSPDLAPFHSRRFHASENS</sequence>
<evidence type="ECO:0000313" key="3">
    <source>
        <dbReference type="EMBL" id="PWE53315.1"/>
    </source>
</evidence>
<comment type="caution">
    <text evidence="3">The sequence shown here is derived from an EMBL/GenBank/DDBJ whole genome shotgun (WGS) entry which is preliminary data.</text>
</comment>
<dbReference type="Gene3D" id="3.30.9.10">
    <property type="entry name" value="D-Amino Acid Oxidase, subunit A, domain 2"/>
    <property type="match status" value="1"/>
</dbReference>
<protein>
    <submittedName>
        <fullName evidence="3">FAD-dependent oxidoreductase</fullName>
    </submittedName>
</protein>
<dbReference type="GO" id="GO:0016491">
    <property type="term" value="F:oxidoreductase activity"/>
    <property type="evidence" value="ECO:0007669"/>
    <property type="project" value="UniProtKB-KW"/>
</dbReference>
<dbReference type="AlphaFoldDB" id="A0A2U2DJ46"/>
<dbReference type="InterPro" id="IPR036188">
    <property type="entry name" value="FAD/NAD-bd_sf"/>
</dbReference>
<dbReference type="Gene3D" id="3.50.50.60">
    <property type="entry name" value="FAD/NAD(P)-binding domain"/>
    <property type="match status" value="1"/>
</dbReference>
<dbReference type="Proteomes" id="UP000245252">
    <property type="component" value="Unassembled WGS sequence"/>
</dbReference>
<evidence type="ECO:0000313" key="4">
    <source>
        <dbReference type="Proteomes" id="UP000245252"/>
    </source>
</evidence>
<evidence type="ECO:0000256" key="1">
    <source>
        <dbReference type="ARBA" id="ARBA00023002"/>
    </source>
</evidence>
<proteinExistence type="predicted"/>
<dbReference type="PANTHER" id="PTHR13847">
    <property type="entry name" value="SARCOSINE DEHYDROGENASE-RELATED"/>
    <property type="match status" value="1"/>
</dbReference>
<dbReference type="OrthoDB" id="6949587at2"/>
<gene>
    <name evidence="3" type="ORF">DEM27_27020</name>
</gene>
<dbReference type="InterPro" id="IPR006076">
    <property type="entry name" value="FAD-dep_OxRdtase"/>
</dbReference>
<keyword evidence="1" id="KW-0560">Oxidoreductase</keyword>
<feature type="domain" description="FAD dependent oxidoreductase" evidence="2">
    <location>
        <begin position="8"/>
        <end position="348"/>
    </location>
</feature>
<dbReference type="Pfam" id="PF01266">
    <property type="entry name" value="DAO"/>
    <property type="match status" value="1"/>
</dbReference>
<keyword evidence="4" id="KW-1185">Reference proteome</keyword>
<dbReference type="GO" id="GO:0005737">
    <property type="term" value="C:cytoplasm"/>
    <property type="evidence" value="ECO:0007669"/>
    <property type="project" value="TreeGrafter"/>
</dbReference>
<name>A0A2U2DJ46_9HYPH</name>
<dbReference type="SUPFAM" id="SSF51905">
    <property type="entry name" value="FAD/NAD(P)-binding domain"/>
    <property type="match status" value="1"/>
</dbReference>